<gene>
    <name evidence="4" type="ORF">LPC04_11100</name>
</gene>
<evidence type="ECO:0000256" key="2">
    <source>
        <dbReference type="RuleBase" id="RU004328"/>
    </source>
</evidence>
<dbReference type="SUPFAM" id="SSF55895">
    <property type="entry name" value="Ribonuclease Rh-like"/>
    <property type="match status" value="1"/>
</dbReference>
<reference evidence="4" key="1">
    <citation type="submission" date="2021-11" db="EMBL/GenBank/DDBJ databases">
        <title>BS-T2-15 a new species belonging to the Comamonadaceae family isolated from the soil of a French oak forest.</title>
        <authorList>
            <person name="Mieszkin S."/>
            <person name="Alain K."/>
        </authorList>
    </citation>
    <scope>NUCLEOTIDE SEQUENCE</scope>
    <source>
        <strain evidence="4">BS-T2-15</strain>
    </source>
</reference>
<dbReference type="RefSeq" id="WP_275682281.1">
    <property type="nucleotide sequence ID" value="NZ_JAJLJH010000002.1"/>
</dbReference>
<keyword evidence="3" id="KW-0732">Signal</keyword>
<dbReference type="PANTHER" id="PTHR11240:SF22">
    <property type="entry name" value="RIBONUCLEASE T2"/>
    <property type="match status" value="1"/>
</dbReference>
<dbReference type="GO" id="GO:0003723">
    <property type="term" value="F:RNA binding"/>
    <property type="evidence" value="ECO:0007669"/>
    <property type="project" value="InterPro"/>
</dbReference>
<evidence type="ECO:0000256" key="3">
    <source>
        <dbReference type="SAM" id="SignalP"/>
    </source>
</evidence>
<dbReference type="EMBL" id="JAJLJH010000002">
    <property type="protein sequence ID" value="MCK9686253.1"/>
    <property type="molecule type" value="Genomic_DNA"/>
</dbReference>
<feature type="chain" id="PRO_5040799212" evidence="3">
    <location>
        <begin position="29"/>
        <end position="253"/>
    </location>
</feature>
<dbReference type="GO" id="GO:0033897">
    <property type="term" value="F:ribonuclease T2 activity"/>
    <property type="evidence" value="ECO:0007669"/>
    <property type="project" value="InterPro"/>
</dbReference>
<organism evidence="4 5">
    <name type="scientific">Scleromatobacter humisilvae</name>
    <dbReference type="NCBI Taxonomy" id="2897159"/>
    <lineage>
        <taxon>Bacteria</taxon>
        <taxon>Pseudomonadati</taxon>
        <taxon>Pseudomonadota</taxon>
        <taxon>Betaproteobacteria</taxon>
        <taxon>Burkholderiales</taxon>
        <taxon>Sphaerotilaceae</taxon>
        <taxon>Scleromatobacter</taxon>
    </lineage>
</organism>
<evidence type="ECO:0000313" key="4">
    <source>
        <dbReference type="EMBL" id="MCK9686253.1"/>
    </source>
</evidence>
<dbReference type="Gene3D" id="3.90.730.10">
    <property type="entry name" value="Ribonuclease T2-like"/>
    <property type="match status" value="1"/>
</dbReference>
<evidence type="ECO:0000256" key="1">
    <source>
        <dbReference type="ARBA" id="ARBA00007469"/>
    </source>
</evidence>
<dbReference type="InterPro" id="IPR018188">
    <property type="entry name" value="RNase_T2_His_AS_1"/>
</dbReference>
<evidence type="ECO:0000313" key="5">
    <source>
        <dbReference type="Proteomes" id="UP001139353"/>
    </source>
</evidence>
<dbReference type="AlphaFoldDB" id="A0A9X2BZ38"/>
<protein>
    <submittedName>
        <fullName evidence="4">Uncharacterized protein</fullName>
    </submittedName>
</protein>
<sequence>MNPSLTLRAAACGALTVVALASSPGAHAASPVENYALAISWEPTFCLTNSSKPECQSETPSRQDNKTFSLHGLWPQSESYCGVSAANKKLDQNGEWTQLPAVVLQAATEAQLQVSEPGTQSDLERHEWIEHGTCSGLSQQNFFAPTLAMLASVNASNLGSTVSANVGGHVTLAQLQAAAKLDYGTYASTDIEYLCISSGGKSYLEEVRLHMKLPTNPLPTTVQSSYMAKPIQPASSSQLCKSSGSIYIKAVTN</sequence>
<dbReference type="InterPro" id="IPR036430">
    <property type="entry name" value="RNase_T2-like_sf"/>
</dbReference>
<dbReference type="GO" id="GO:0006401">
    <property type="term" value="P:RNA catabolic process"/>
    <property type="evidence" value="ECO:0007669"/>
    <property type="project" value="UniProtKB-ARBA"/>
</dbReference>
<dbReference type="PROSITE" id="PS00530">
    <property type="entry name" value="RNASE_T2_1"/>
    <property type="match status" value="1"/>
</dbReference>
<feature type="signal peptide" evidence="3">
    <location>
        <begin position="1"/>
        <end position="28"/>
    </location>
</feature>
<proteinExistence type="inferred from homology"/>
<accession>A0A9X2BZ38</accession>
<dbReference type="PANTHER" id="PTHR11240">
    <property type="entry name" value="RIBONUCLEASE T2"/>
    <property type="match status" value="1"/>
</dbReference>
<comment type="caution">
    <text evidence="4">The sequence shown here is derived from an EMBL/GenBank/DDBJ whole genome shotgun (WGS) entry which is preliminary data.</text>
</comment>
<comment type="similarity">
    <text evidence="1 2">Belongs to the RNase T2 family.</text>
</comment>
<dbReference type="InterPro" id="IPR001568">
    <property type="entry name" value="RNase_T2-like"/>
</dbReference>
<dbReference type="Proteomes" id="UP001139353">
    <property type="component" value="Unassembled WGS sequence"/>
</dbReference>
<dbReference type="Pfam" id="PF00445">
    <property type="entry name" value="Ribonuclease_T2"/>
    <property type="match status" value="1"/>
</dbReference>
<keyword evidence="5" id="KW-1185">Reference proteome</keyword>
<name>A0A9X2BZ38_9BURK</name>